<keyword evidence="3" id="KW-1185">Reference proteome</keyword>
<gene>
    <name evidence="2" type="ORF">KKR89_14235</name>
</gene>
<name>A0ABX8GHP2_9CELL</name>
<evidence type="ECO:0000256" key="1">
    <source>
        <dbReference type="SAM" id="SignalP"/>
    </source>
</evidence>
<evidence type="ECO:0000313" key="3">
    <source>
        <dbReference type="Proteomes" id="UP000679335"/>
    </source>
</evidence>
<dbReference type="Pfam" id="PF12389">
    <property type="entry name" value="Peptidase_M73"/>
    <property type="match status" value="1"/>
</dbReference>
<dbReference type="InterPro" id="IPR022121">
    <property type="entry name" value="Peptidase_M73_camelysin"/>
</dbReference>
<protein>
    <submittedName>
        <fullName evidence="2">M73 family metallopeptidase</fullName>
    </submittedName>
</protein>
<sequence>MNKRTTRVVGFVGSVAATVGLLALAATGTGAYFSDTETGTIKGTVGSITVNADLDVDLGTVLPGDTVSSATTVTNTGNSPVDLWVSIPAVVRAQHALIDLNVNGTNVLTADYVNVGRLDVGGQATLPVVLSVDSSVDNDSHGALQGLNLSTGYKVVATQINVHPAS</sequence>
<proteinExistence type="predicted"/>
<reference evidence="2 3" key="1">
    <citation type="submission" date="2021-05" db="EMBL/GenBank/DDBJ databases">
        <title>Novel species in genus Cellulomonas.</title>
        <authorList>
            <person name="Zhang G."/>
        </authorList>
    </citation>
    <scope>NUCLEOTIDE SEQUENCE [LARGE SCALE GENOMIC DNA]</scope>
    <source>
        <strain evidence="3">zg-ZUI157</strain>
    </source>
</reference>
<accession>A0ABX8GHP2</accession>
<feature type="signal peptide" evidence="1">
    <location>
        <begin position="1"/>
        <end position="25"/>
    </location>
</feature>
<keyword evidence="1" id="KW-0732">Signal</keyword>
<evidence type="ECO:0000313" key="2">
    <source>
        <dbReference type="EMBL" id="QWC15445.1"/>
    </source>
</evidence>
<dbReference type="Proteomes" id="UP000679335">
    <property type="component" value="Chromosome"/>
</dbReference>
<organism evidence="2 3">
    <name type="scientific">Cellulomonas dongxiuzhuiae</name>
    <dbReference type="NCBI Taxonomy" id="2819979"/>
    <lineage>
        <taxon>Bacteria</taxon>
        <taxon>Bacillati</taxon>
        <taxon>Actinomycetota</taxon>
        <taxon>Actinomycetes</taxon>
        <taxon>Micrococcales</taxon>
        <taxon>Cellulomonadaceae</taxon>
        <taxon>Cellulomonas</taxon>
    </lineage>
</organism>
<dbReference type="EMBL" id="CP076023">
    <property type="protein sequence ID" value="QWC15445.1"/>
    <property type="molecule type" value="Genomic_DNA"/>
</dbReference>
<feature type="chain" id="PRO_5045777083" evidence="1">
    <location>
        <begin position="26"/>
        <end position="166"/>
    </location>
</feature>
<dbReference type="RefSeq" id="WP_208196012.1">
    <property type="nucleotide sequence ID" value="NZ_CP076023.1"/>
</dbReference>